<accession>A0ABR4E0V4</accession>
<dbReference type="PIRSF" id="PIRSF000137">
    <property type="entry name" value="Alcohol_oxidase"/>
    <property type="match status" value="1"/>
</dbReference>
<feature type="domain" description="Glucose-methanol-choline oxidoreductase N-terminal" evidence="3">
    <location>
        <begin position="276"/>
        <end position="290"/>
    </location>
</feature>
<evidence type="ECO:0000259" key="3">
    <source>
        <dbReference type="PROSITE" id="PS00624"/>
    </source>
</evidence>
<evidence type="ECO:0000256" key="2">
    <source>
        <dbReference type="SAM" id="SignalP"/>
    </source>
</evidence>
<dbReference type="PROSITE" id="PS00624">
    <property type="entry name" value="GMC_OXRED_2"/>
    <property type="match status" value="1"/>
</dbReference>
<evidence type="ECO:0000313" key="4">
    <source>
        <dbReference type="EMBL" id="KAL2276039.1"/>
    </source>
</evidence>
<name>A0ABR4E0V4_9PEZI</name>
<dbReference type="InterPro" id="IPR007867">
    <property type="entry name" value="GMC_OxRtase_C"/>
</dbReference>
<dbReference type="Proteomes" id="UP001600888">
    <property type="component" value="Unassembled WGS sequence"/>
</dbReference>
<proteinExistence type="inferred from homology"/>
<dbReference type="Gene3D" id="3.50.50.60">
    <property type="entry name" value="FAD/NAD(P)-binding domain"/>
    <property type="match status" value="2"/>
</dbReference>
<dbReference type="EMBL" id="JBAWTH010000123">
    <property type="protein sequence ID" value="KAL2276039.1"/>
    <property type="molecule type" value="Genomic_DNA"/>
</dbReference>
<dbReference type="InterPro" id="IPR000172">
    <property type="entry name" value="GMC_OxRdtase_N"/>
</dbReference>
<dbReference type="InterPro" id="IPR036188">
    <property type="entry name" value="FAD/NAD-bd_sf"/>
</dbReference>
<dbReference type="Pfam" id="PF05199">
    <property type="entry name" value="GMC_oxred_C"/>
    <property type="match status" value="1"/>
</dbReference>
<dbReference type="PANTHER" id="PTHR11552">
    <property type="entry name" value="GLUCOSE-METHANOL-CHOLINE GMC OXIDOREDUCTASE"/>
    <property type="match status" value="1"/>
</dbReference>
<gene>
    <name evidence="4" type="ORF">FJTKL_01432</name>
</gene>
<reference evidence="4 5" key="1">
    <citation type="submission" date="2024-03" db="EMBL/GenBank/DDBJ databases">
        <title>A high-quality draft genome sequence of Diaporthe vaccinii, a causative agent of upright dieback and viscid rot disease in cranberry plants.</title>
        <authorList>
            <person name="Sarrasin M."/>
            <person name="Lang B.F."/>
            <person name="Burger G."/>
        </authorList>
    </citation>
    <scope>NUCLEOTIDE SEQUENCE [LARGE SCALE GENOMIC DNA]</scope>
    <source>
        <strain evidence="4 5">IS7</strain>
    </source>
</reference>
<organism evidence="4 5">
    <name type="scientific">Diaporthe vaccinii</name>
    <dbReference type="NCBI Taxonomy" id="105482"/>
    <lineage>
        <taxon>Eukaryota</taxon>
        <taxon>Fungi</taxon>
        <taxon>Dikarya</taxon>
        <taxon>Ascomycota</taxon>
        <taxon>Pezizomycotina</taxon>
        <taxon>Sordariomycetes</taxon>
        <taxon>Sordariomycetidae</taxon>
        <taxon>Diaporthales</taxon>
        <taxon>Diaporthaceae</taxon>
        <taxon>Diaporthe</taxon>
        <taxon>Diaporthe eres species complex</taxon>
    </lineage>
</organism>
<keyword evidence="5" id="KW-1185">Reference proteome</keyword>
<feature type="chain" id="PRO_5046774321" description="Glucose-methanol-choline oxidoreductase N-terminal domain-containing protein" evidence="2">
    <location>
        <begin position="20"/>
        <end position="588"/>
    </location>
</feature>
<dbReference type="SUPFAM" id="SSF51905">
    <property type="entry name" value="FAD/NAD(P)-binding domain"/>
    <property type="match status" value="1"/>
</dbReference>
<comment type="similarity">
    <text evidence="1">Belongs to the GMC oxidoreductase family.</text>
</comment>
<evidence type="ECO:0000256" key="1">
    <source>
        <dbReference type="ARBA" id="ARBA00010790"/>
    </source>
</evidence>
<dbReference type="Pfam" id="PF00732">
    <property type="entry name" value="GMC_oxred_N"/>
    <property type="match status" value="2"/>
</dbReference>
<dbReference type="SUPFAM" id="SSF54373">
    <property type="entry name" value="FAD-linked reductases, C-terminal domain"/>
    <property type="match status" value="1"/>
</dbReference>
<feature type="signal peptide" evidence="2">
    <location>
        <begin position="1"/>
        <end position="19"/>
    </location>
</feature>
<sequence length="588" mass="63814">MNYFQACATFLLVASTAVAYPQNHGFVHREVNKEVLKASYDYVIVGGGQSGLVVANRLSEDPEMSVLVVEYGFFNNNPAQLDPASVRNGPRANVYNLSSVPQPGLNGRTQVVYGAAVVGGGSTINGMFLNRGAAREYDDWGRLNNASSWSWNGRLPYFVKSSLSQHPAPELAAEFNITWNDTAFGNGPIHQRFAPYQWPGLKLQWKGFTELGIQPTLDGSDGHGYGLFWVKSSIDLPTVTRSNKRVTGIRMQERGSTGDEAVLEVKADVETILCAGALHSPQVLQRSGIGPPSILNGAGIDVLVDLPGAGANFQDHPDVLLEFNFTRNWAEHRSGPYSQATGNTAALLPLKLVSPDGTASIVKEYLSQDSSAHLPSLYTTEQIAGYEAQRALLAEALSAEDNAISEFPFTGSSSYYLYLVKVLSRGTIYLNQSDRYAEPILDYRSFSNPLDEVLMRQILEFARRYHKDSEIVQTAFAPVEAFPGANVTGADLDFYIRNTTTSTTGHMSGTCSMMSRHLGGVVDADLLVYGVTGLSVADASIMPSVPGAHTCATVYAVAGKVRFECPLNYLLIKAAAYHVMDEISEECT</sequence>
<evidence type="ECO:0000313" key="5">
    <source>
        <dbReference type="Proteomes" id="UP001600888"/>
    </source>
</evidence>
<dbReference type="PANTHER" id="PTHR11552:SF115">
    <property type="entry name" value="DEHYDROGENASE XPTC-RELATED"/>
    <property type="match status" value="1"/>
</dbReference>
<protein>
    <recommendedName>
        <fullName evidence="3">Glucose-methanol-choline oxidoreductase N-terminal domain-containing protein</fullName>
    </recommendedName>
</protein>
<dbReference type="InterPro" id="IPR012132">
    <property type="entry name" value="GMC_OxRdtase"/>
</dbReference>
<comment type="caution">
    <text evidence="4">The sequence shown here is derived from an EMBL/GenBank/DDBJ whole genome shotgun (WGS) entry which is preliminary data.</text>
</comment>
<keyword evidence="2" id="KW-0732">Signal</keyword>